<accession>A0A0F9DYR3</accession>
<evidence type="ECO:0000259" key="1">
    <source>
        <dbReference type="PROSITE" id="PS50994"/>
    </source>
</evidence>
<dbReference type="EMBL" id="LAZR01029650">
    <property type="protein sequence ID" value="KKL58946.1"/>
    <property type="molecule type" value="Genomic_DNA"/>
</dbReference>
<feature type="domain" description="Integrase catalytic" evidence="1">
    <location>
        <begin position="183"/>
        <end position="342"/>
    </location>
</feature>
<dbReference type="InterPro" id="IPR036397">
    <property type="entry name" value="RNaseH_sf"/>
</dbReference>
<dbReference type="Pfam" id="PF13683">
    <property type="entry name" value="rve_3"/>
    <property type="match status" value="1"/>
</dbReference>
<name>A0A0F9DYR3_9ZZZZ</name>
<sequence length="363" mass="42844">MFTLSIPSIVKPNGAEMFGFILYIIKISLLPLSSTKKELMARILLLQKENTILKRSLEVKRKRPRFILRDRLFYSVLSRIADKARYHFALVKPETVLKWIRMFTKGYWRFPQKEKKRGRPETPNEIRQLVLKMKNENICWGNGKIQGELEKLGIKLDKRTIAGIIEYFRRKGKIKKGLTWSKFIKSHLSSLYGMDFFTVDTILGKRFYVFFIIYLQTRQIVRYAVTTNPTRQLVRHQLIEFTWYFEGKGIYLVHDSSGEFCNINYDDFGIEEIKISANAPNMNAFAERFIGSVRREAFDWFILFNEGQIRNILVEYVGYYNEKRPHQGIAQKVPKGYTPQKRGNIITYPILSGLHHHYERFAA</sequence>
<reference evidence="2" key="1">
    <citation type="journal article" date="2015" name="Nature">
        <title>Complex archaea that bridge the gap between prokaryotes and eukaryotes.</title>
        <authorList>
            <person name="Spang A."/>
            <person name="Saw J.H."/>
            <person name="Jorgensen S.L."/>
            <person name="Zaremba-Niedzwiedzka K."/>
            <person name="Martijn J."/>
            <person name="Lind A.E."/>
            <person name="van Eijk R."/>
            <person name="Schleper C."/>
            <person name="Guy L."/>
            <person name="Ettema T.J."/>
        </authorList>
    </citation>
    <scope>NUCLEOTIDE SEQUENCE</scope>
</reference>
<dbReference type="AlphaFoldDB" id="A0A0F9DYR3"/>
<dbReference type="GO" id="GO:0015074">
    <property type="term" value="P:DNA integration"/>
    <property type="evidence" value="ECO:0007669"/>
    <property type="project" value="InterPro"/>
</dbReference>
<dbReference type="SUPFAM" id="SSF53098">
    <property type="entry name" value="Ribonuclease H-like"/>
    <property type="match status" value="1"/>
</dbReference>
<organism evidence="2">
    <name type="scientific">marine sediment metagenome</name>
    <dbReference type="NCBI Taxonomy" id="412755"/>
    <lineage>
        <taxon>unclassified sequences</taxon>
        <taxon>metagenomes</taxon>
        <taxon>ecological metagenomes</taxon>
    </lineage>
</organism>
<dbReference type="GO" id="GO:0003676">
    <property type="term" value="F:nucleic acid binding"/>
    <property type="evidence" value="ECO:0007669"/>
    <property type="project" value="InterPro"/>
</dbReference>
<evidence type="ECO:0000313" key="2">
    <source>
        <dbReference type="EMBL" id="KKL58946.1"/>
    </source>
</evidence>
<comment type="caution">
    <text evidence="2">The sequence shown here is derived from an EMBL/GenBank/DDBJ whole genome shotgun (WGS) entry which is preliminary data.</text>
</comment>
<gene>
    <name evidence="2" type="ORF">LCGC14_2220280</name>
</gene>
<protein>
    <recommendedName>
        <fullName evidence="1">Integrase catalytic domain-containing protein</fullName>
    </recommendedName>
</protein>
<dbReference type="PROSITE" id="PS50994">
    <property type="entry name" value="INTEGRASE"/>
    <property type="match status" value="1"/>
</dbReference>
<proteinExistence type="predicted"/>
<dbReference type="Gene3D" id="3.30.420.10">
    <property type="entry name" value="Ribonuclease H-like superfamily/Ribonuclease H"/>
    <property type="match status" value="1"/>
</dbReference>
<dbReference type="InterPro" id="IPR001584">
    <property type="entry name" value="Integrase_cat-core"/>
</dbReference>
<dbReference type="InterPro" id="IPR012337">
    <property type="entry name" value="RNaseH-like_sf"/>
</dbReference>